<evidence type="ECO:0000256" key="2">
    <source>
        <dbReference type="ARBA" id="ARBA00006601"/>
    </source>
</evidence>
<dbReference type="InterPro" id="IPR028357">
    <property type="entry name" value="UDPglc_DH_bac"/>
</dbReference>
<dbReference type="InterPro" id="IPR014027">
    <property type="entry name" value="UDP-Glc/GDP-Man_DH_C"/>
</dbReference>
<dbReference type="AlphaFoldDB" id="A0A0G1MWV1"/>
<evidence type="ECO:0000313" key="12">
    <source>
        <dbReference type="Proteomes" id="UP000034911"/>
    </source>
</evidence>
<comment type="similarity">
    <text evidence="2">Belongs to the UDP-glucose/GDP-mannose dehydrogenase family.</text>
</comment>
<evidence type="ECO:0000256" key="9">
    <source>
        <dbReference type="PIRSR" id="PIRSR500134-3"/>
    </source>
</evidence>
<name>A0A0G1MWV1_9BACT</name>
<feature type="binding site" evidence="9">
    <location>
        <position position="7"/>
    </location>
    <ligand>
        <name>NAD(+)</name>
        <dbReference type="ChEBI" id="CHEBI:57540"/>
    </ligand>
</feature>
<feature type="binding site" evidence="9">
    <location>
        <position position="2"/>
    </location>
    <ligand>
        <name>NAD(+)</name>
        <dbReference type="ChEBI" id="CHEBI:57540"/>
    </ligand>
</feature>
<dbReference type="EMBL" id="LCLH01000047">
    <property type="protein sequence ID" value="KKU12632.1"/>
    <property type="molecule type" value="Genomic_DNA"/>
</dbReference>
<protein>
    <recommendedName>
        <fullName evidence="3">UDP-glucose 6-dehydrogenase</fullName>
        <ecNumber evidence="3">1.1.1.22</ecNumber>
    </recommendedName>
</protein>
<dbReference type="InterPro" id="IPR008927">
    <property type="entry name" value="6-PGluconate_DH-like_C_sf"/>
</dbReference>
<feature type="active site" description="Nucleophile" evidence="7">
    <location>
        <position position="252"/>
    </location>
</feature>
<feature type="binding site" evidence="8">
    <location>
        <position position="313"/>
    </location>
    <ligand>
        <name>substrate</name>
    </ligand>
</feature>
<dbReference type="GO" id="GO:0003979">
    <property type="term" value="F:UDP-glucose 6-dehydrogenase activity"/>
    <property type="evidence" value="ECO:0007669"/>
    <property type="project" value="UniProtKB-EC"/>
</dbReference>
<feature type="binding site" evidence="8">
    <location>
        <position position="249"/>
    </location>
    <ligand>
        <name>substrate</name>
    </ligand>
</feature>
<evidence type="ECO:0000256" key="8">
    <source>
        <dbReference type="PIRSR" id="PIRSR500134-2"/>
    </source>
</evidence>
<dbReference type="UniPathway" id="UPA00038">
    <property type="reaction ID" value="UER00491"/>
</dbReference>
<comment type="pathway">
    <text evidence="1">Nucleotide-sugar biosynthesis; UDP-alpha-D-glucuronate biosynthesis; UDP-alpha-D-glucuronate from UDP-alpha-D-glucose: step 1/1.</text>
</comment>
<evidence type="ECO:0000256" key="3">
    <source>
        <dbReference type="ARBA" id="ARBA00012954"/>
    </source>
</evidence>
<evidence type="ECO:0000256" key="1">
    <source>
        <dbReference type="ARBA" id="ARBA00004701"/>
    </source>
</evidence>
<dbReference type="InterPro" id="IPR036220">
    <property type="entry name" value="UDP-Glc/GDP-Man_DH_C_sf"/>
</dbReference>
<evidence type="ECO:0000259" key="10">
    <source>
        <dbReference type="SMART" id="SM00984"/>
    </source>
</evidence>
<comment type="catalytic activity">
    <reaction evidence="6">
        <text>UDP-alpha-D-glucose + 2 NAD(+) + H2O = UDP-alpha-D-glucuronate + 2 NADH + 3 H(+)</text>
        <dbReference type="Rhea" id="RHEA:23596"/>
        <dbReference type="ChEBI" id="CHEBI:15377"/>
        <dbReference type="ChEBI" id="CHEBI:15378"/>
        <dbReference type="ChEBI" id="CHEBI:57540"/>
        <dbReference type="ChEBI" id="CHEBI:57945"/>
        <dbReference type="ChEBI" id="CHEBI:58052"/>
        <dbReference type="ChEBI" id="CHEBI:58885"/>
        <dbReference type="EC" id="1.1.1.22"/>
    </reaction>
</comment>
<dbReference type="SUPFAM" id="SSF52413">
    <property type="entry name" value="UDP-glucose/GDP-mannose dehydrogenase C-terminal domain"/>
    <property type="match status" value="1"/>
</dbReference>
<reference evidence="11 12" key="1">
    <citation type="journal article" date="2015" name="Nature">
        <title>rRNA introns, odd ribosomes, and small enigmatic genomes across a large radiation of phyla.</title>
        <authorList>
            <person name="Brown C.T."/>
            <person name="Hug L.A."/>
            <person name="Thomas B.C."/>
            <person name="Sharon I."/>
            <person name="Castelle C.J."/>
            <person name="Singh A."/>
            <person name="Wilkins M.J."/>
            <person name="Williams K.H."/>
            <person name="Banfield J.F."/>
        </authorList>
    </citation>
    <scope>NUCLEOTIDE SEQUENCE [LARGE SCALE GENOMIC DNA]</scope>
</reference>
<dbReference type="GO" id="GO:0006065">
    <property type="term" value="P:UDP-glucuronate biosynthetic process"/>
    <property type="evidence" value="ECO:0007669"/>
    <property type="project" value="UniProtKB-UniPathway"/>
</dbReference>
<feature type="binding site" evidence="9">
    <location>
        <position position="141"/>
    </location>
    <ligand>
        <name>NAD(+)</name>
        <dbReference type="ChEBI" id="CHEBI:57540"/>
    </ligand>
</feature>
<dbReference type="Pfam" id="PF00984">
    <property type="entry name" value="UDPG_MGDP_dh"/>
    <property type="match status" value="1"/>
</dbReference>
<dbReference type="Proteomes" id="UP000034911">
    <property type="component" value="Unassembled WGS sequence"/>
</dbReference>
<feature type="binding site" evidence="8">
    <location>
        <position position="194"/>
    </location>
    <ligand>
        <name>substrate</name>
    </ligand>
</feature>
<evidence type="ECO:0000256" key="6">
    <source>
        <dbReference type="ARBA" id="ARBA00047473"/>
    </source>
</evidence>
<sequence>YDINKERVRKLSSNKREMIESCLFEDGLAELLVRYKKNITFTDSTQNVKKFIEQTDAIFMCLPTPEKVGEEGQSDLSYYESACETLGKLLSKRQHGKQTSYIVIVNKSTLPISMIDRTKEILHKHGVKNYGVVSNPEFLVEGKAIYGSIHPDRVVVGAENEKDFKIMRALYQRFFTSSSVKYIEVNPHEAEAGKLLANFMLFSRLALCFDVIGRTCEAFPNISFERVRDILKTDPRIAPWGLYDSLYAGGSCFIKDAASLAYQLESAGGNAELVRGVWRANNYQLDHFLSRVHTDAHTTIKGTRIALFGTAFKQHTNDVRNSGAIRATEFFLQEGAQEIKVYDPAATDEFKRVFNPKKDARYKKITYAKSEDACLKSTSMALIATDWPQFLSLAEIIQKTIKPPYLVMDGRRMLCNSYHNLQSAGYSIIAVGSPFMKGKKV</sequence>
<comment type="caution">
    <text evidence="11">The sequence shown here is derived from an EMBL/GenBank/DDBJ whole genome shotgun (WGS) entry which is preliminary data.</text>
</comment>
<evidence type="ECO:0000256" key="4">
    <source>
        <dbReference type="ARBA" id="ARBA00023002"/>
    </source>
</evidence>
<dbReference type="PIRSF" id="PIRSF000124">
    <property type="entry name" value="UDPglc_GDPman_dh"/>
    <property type="match status" value="1"/>
</dbReference>
<proteinExistence type="inferred from homology"/>
<dbReference type="InterPro" id="IPR036291">
    <property type="entry name" value="NAD(P)-bd_dom_sf"/>
</dbReference>
<feature type="binding site" evidence="9">
    <location>
        <position position="255"/>
    </location>
    <ligand>
        <name>NAD(+)</name>
        <dbReference type="ChEBI" id="CHEBI:57540"/>
    </ligand>
</feature>
<feature type="binding site" evidence="9">
    <location>
        <position position="109"/>
    </location>
    <ligand>
        <name>NAD(+)</name>
        <dbReference type="ChEBI" id="CHEBI:57540"/>
    </ligand>
</feature>
<keyword evidence="4" id="KW-0560">Oxidoreductase</keyword>
<dbReference type="PANTHER" id="PTHR43750:SF3">
    <property type="entry name" value="UDP-GLUCOSE 6-DEHYDROGENASE TUAD"/>
    <property type="match status" value="1"/>
</dbReference>
<evidence type="ECO:0000256" key="7">
    <source>
        <dbReference type="PIRSR" id="PIRSR500134-1"/>
    </source>
</evidence>
<dbReference type="EC" id="1.1.1.22" evidence="3"/>
<dbReference type="Pfam" id="PF03720">
    <property type="entry name" value="UDPG_MGDP_dh_C"/>
    <property type="match status" value="1"/>
</dbReference>
<gene>
    <name evidence="11" type="ORF">UX20_C0047G0001</name>
</gene>
<dbReference type="Gene3D" id="3.40.50.720">
    <property type="entry name" value="NAD(P)-binding Rossmann-like Domain"/>
    <property type="match status" value="2"/>
</dbReference>
<feature type="binding site" evidence="9">
    <location>
        <position position="320"/>
    </location>
    <ligand>
        <name>NAD(+)</name>
        <dbReference type="ChEBI" id="CHEBI:57540"/>
    </ligand>
</feature>
<dbReference type="PIRSF" id="PIRSF500134">
    <property type="entry name" value="UDPglc_DH_bac"/>
    <property type="match status" value="1"/>
</dbReference>
<feature type="domain" description="UDP-glucose/GDP-mannose dehydrogenase C-terminal" evidence="10">
    <location>
        <begin position="306"/>
        <end position="416"/>
    </location>
</feature>
<dbReference type="GO" id="GO:0051287">
    <property type="term" value="F:NAD binding"/>
    <property type="evidence" value="ECO:0007669"/>
    <property type="project" value="InterPro"/>
</dbReference>
<dbReference type="STRING" id="1619050.UX20_C0047G0001"/>
<feature type="non-terminal residue" evidence="11">
    <location>
        <position position="1"/>
    </location>
</feature>
<feature type="binding site" evidence="9">
    <location>
        <position position="64"/>
    </location>
    <ligand>
        <name>NAD(+)</name>
        <dbReference type="ChEBI" id="CHEBI:57540"/>
    </ligand>
</feature>
<dbReference type="SUPFAM" id="SSF48179">
    <property type="entry name" value="6-phosphogluconate dehydrogenase C-terminal domain-like"/>
    <property type="match status" value="1"/>
</dbReference>
<evidence type="ECO:0000256" key="5">
    <source>
        <dbReference type="ARBA" id="ARBA00023027"/>
    </source>
</evidence>
<organism evidence="11 12">
    <name type="scientific">Candidatus Magasanikbacteria bacterium GW2011_GWC2_45_8</name>
    <dbReference type="NCBI Taxonomy" id="1619050"/>
    <lineage>
        <taxon>Bacteria</taxon>
        <taxon>Candidatus Magasanikiibacteriota</taxon>
    </lineage>
</organism>
<keyword evidence="5 9" id="KW-0520">NAD</keyword>
<dbReference type="SUPFAM" id="SSF51735">
    <property type="entry name" value="NAD(P)-binding Rossmann-fold domains"/>
    <property type="match status" value="1"/>
</dbReference>
<feature type="binding site" evidence="8">
    <location>
        <begin position="138"/>
        <end position="141"/>
    </location>
    <ligand>
        <name>substrate</name>
    </ligand>
</feature>
<accession>A0A0G1MWV1</accession>
<dbReference type="InterPro" id="IPR001732">
    <property type="entry name" value="UDP-Glc/GDP-Man_DH_N"/>
</dbReference>
<dbReference type="SMART" id="SM00984">
    <property type="entry name" value="UDPG_MGDP_dh_C"/>
    <property type="match status" value="1"/>
</dbReference>
<dbReference type="InterPro" id="IPR014026">
    <property type="entry name" value="UDP-Glc/GDP-Man_DH_dimer"/>
</dbReference>
<evidence type="ECO:0000313" key="11">
    <source>
        <dbReference type="EMBL" id="KKU12632.1"/>
    </source>
</evidence>
<dbReference type="GO" id="GO:0000271">
    <property type="term" value="P:polysaccharide biosynthetic process"/>
    <property type="evidence" value="ECO:0007669"/>
    <property type="project" value="InterPro"/>
</dbReference>
<dbReference type="InterPro" id="IPR017476">
    <property type="entry name" value="UDP-Glc/GDP-Man"/>
</dbReference>
<dbReference type="Pfam" id="PF03721">
    <property type="entry name" value="UDPG_MGDP_dh_N"/>
    <property type="match status" value="1"/>
</dbReference>
<dbReference type="PANTHER" id="PTHR43750">
    <property type="entry name" value="UDP-GLUCOSE 6-DEHYDROGENASE TUAD"/>
    <property type="match status" value="1"/>
</dbReference>
<dbReference type="NCBIfam" id="TIGR03026">
    <property type="entry name" value="NDP-sugDHase"/>
    <property type="match status" value="1"/>
</dbReference>